<evidence type="ECO:0000313" key="3">
    <source>
        <dbReference type="Proteomes" id="UP000271098"/>
    </source>
</evidence>
<gene>
    <name evidence="2" type="ORF">GPUH_LOCUS15948</name>
</gene>
<evidence type="ECO:0000313" key="4">
    <source>
        <dbReference type="WBParaSite" id="GPUH_0001596901-mRNA-1"/>
    </source>
</evidence>
<evidence type="ECO:0000313" key="2">
    <source>
        <dbReference type="EMBL" id="VDN26979.1"/>
    </source>
</evidence>
<keyword evidence="1" id="KW-0732">Signal</keyword>
<reference evidence="4" key="1">
    <citation type="submission" date="2016-06" db="UniProtKB">
        <authorList>
            <consortium name="WormBaseParasite"/>
        </authorList>
    </citation>
    <scope>IDENTIFICATION</scope>
</reference>
<name>A0A183E4Q6_9BILA</name>
<proteinExistence type="predicted"/>
<keyword evidence="3" id="KW-1185">Reference proteome</keyword>
<organism evidence="4">
    <name type="scientific">Gongylonema pulchrum</name>
    <dbReference type="NCBI Taxonomy" id="637853"/>
    <lineage>
        <taxon>Eukaryota</taxon>
        <taxon>Metazoa</taxon>
        <taxon>Ecdysozoa</taxon>
        <taxon>Nematoda</taxon>
        <taxon>Chromadorea</taxon>
        <taxon>Rhabditida</taxon>
        <taxon>Spirurina</taxon>
        <taxon>Spiruromorpha</taxon>
        <taxon>Spiruroidea</taxon>
        <taxon>Gongylonematidae</taxon>
        <taxon>Gongylonema</taxon>
    </lineage>
</organism>
<dbReference type="PANTHER" id="PTHR21749:SF9">
    <property type="entry name" value="PHOSPHOLIPASE A1"/>
    <property type="match status" value="1"/>
</dbReference>
<evidence type="ECO:0000256" key="1">
    <source>
        <dbReference type="SAM" id="SignalP"/>
    </source>
</evidence>
<dbReference type="PANTHER" id="PTHR21749">
    <property type="entry name" value="PRION-LIKE- Q/N-RICH -DOMAIN-BEARING PROTEIN PROTEIN 24"/>
    <property type="match status" value="1"/>
</dbReference>
<dbReference type="EMBL" id="UYRT01083105">
    <property type="protein sequence ID" value="VDN26979.1"/>
    <property type="molecule type" value="Genomic_DNA"/>
</dbReference>
<dbReference type="OrthoDB" id="5864400at2759"/>
<accession>A0A183E4Q6</accession>
<dbReference type="Proteomes" id="UP000271098">
    <property type="component" value="Unassembled WGS sequence"/>
</dbReference>
<dbReference type="WBParaSite" id="GPUH_0001596901-mRNA-1">
    <property type="protein sequence ID" value="GPUH_0001596901-mRNA-1"/>
    <property type="gene ID" value="GPUH_0001596901"/>
</dbReference>
<feature type="chain" id="PRO_5043139001" evidence="1">
    <location>
        <begin position="27"/>
        <end position="231"/>
    </location>
</feature>
<reference evidence="2 3" key="2">
    <citation type="submission" date="2018-11" db="EMBL/GenBank/DDBJ databases">
        <authorList>
            <consortium name="Pathogen Informatics"/>
        </authorList>
    </citation>
    <scope>NUCLEOTIDE SEQUENCE [LARGE SCALE GENOMIC DNA]</scope>
</reference>
<feature type="signal peptide" evidence="1">
    <location>
        <begin position="1"/>
        <end position="26"/>
    </location>
</feature>
<protein>
    <submittedName>
        <fullName evidence="4">COesterase domain-containing protein</fullName>
    </submittedName>
</protein>
<dbReference type="AlphaFoldDB" id="A0A183E4Q6"/>
<sequence length="231" mass="25979">MIGSFGNSQQLMLWIIALTMSSGIYAARHRPRGIGLVKLPFGVSDHRSGPAFPNLYIAGNKLYHKTQSVPDVSLPGQDKHFSGSAQFNPFTQIIDHDVRRNYKALASLPKLETDGMYQPFGMAFLVGAEVDFIKFRSHAVALDIPLPGEGEGQREVEYVTKEVVDVYHSRINLPIPSSDERFPFKQHFFDRFNDIQINYGQVLPHINYANIDHRDITDKLVQNKANPALIG</sequence>